<keyword evidence="4" id="KW-0013">ADP-ribosylation</keyword>
<dbReference type="SUPFAM" id="SSF56399">
    <property type="entry name" value="ADP-ribosylation"/>
    <property type="match status" value="1"/>
</dbReference>
<dbReference type="PANTHER" id="PTHR21328">
    <property type="entry name" value="POLY ADP-RIBOSE POLYMERASE FAMILY, MEMBER PARP"/>
    <property type="match status" value="1"/>
</dbReference>
<evidence type="ECO:0000256" key="7">
    <source>
        <dbReference type="SAM" id="MobiDB-lite"/>
    </source>
</evidence>
<proteinExistence type="inferred from homology"/>
<keyword evidence="3" id="KW-0548">Nucleotidyltransferase</keyword>
<evidence type="ECO:0000256" key="1">
    <source>
        <dbReference type="ARBA" id="ARBA00022676"/>
    </source>
</evidence>
<feature type="domain" description="PARP catalytic" evidence="8">
    <location>
        <begin position="400"/>
        <end position="577"/>
    </location>
</feature>
<name>A0A3B3RL59_9TELE</name>
<evidence type="ECO:0000256" key="6">
    <source>
        <dbReference type="ARBA" id="ARBA00024347"/>
    </source>
</evidence>
<feature type="region of interest" description="Disordered" evidence="7">
    <location>
        <begin position="1"/>
        <end position="20"/>
    </location>
</feature>
<evidence type="ECO:0000259" key="8">
    <source>
        <dbReference type="PROSITE" id="PS51059"/>
    </source>
</evidence>
<dbReference type="GO" id="GO:0016779">
    <property type="term" value="F:nucleotidyltransferase activity"/>
    <property type="evidence" value="ECO:0007669"/>
    <property type="project" value="UniProtKB-KW"/>
</dbReference>
<dbReference type="Proteomes" id="UP000261540">
    <property type="component" value="Unplaced"/>
</dbReference>
<reference evidence="9" key="1">
    <citation type="submission" date="2025-08" db="UniProtKB">
        <authorList>
            <consortium name="Ensembl"/>
        </authorList>
    </citation>
    <scope>IDENTIFICATION</scope>
</reference>
<dbReference type="CDD" id="cd01341">
    <property type="entry name" value="ADP_ribosyl"/>
    <property type="match status" value="1"/>
</dbReference>
<keyword evidence="10" id="KW-1185">Reference proteome</keyword>
<feature type="compositionally biased region" description="Acidic residues" evidence="7">
    <location>
        <begin position="9"/>
        <end position="19"/>
    </location>
</feature>
<dbReference type="Gene3D" id="3.90.228.10">
    <property type="match status" value="1"/>
</dbReference>
<dbReference type="Ensembl" id="ENSPKIT00000035393.1">
    <property type="protein sequence ID" value="ENSPKIP00000018565.1"/>
    <property type="gene ID" value="ENSPKIG00000003976.1"/>
</dbReference>
<dbReference type="FunFam" id="3.90.228.10:FF:000012">
    <property type="entry name" value="Poly(ADP-ribose) polymerase family member 6"/>
    <property type="match status" value="1"/>
</dbReference>
<sequence>MDIKGQCWTDEESDGENGSEEFLYGIQGSCAADLYRHPQLDADIEAVKDIYTDGAVSVREYGTIDDVDIDLQINISFLDEEVATAWKVIRTEPIILRLRFSLSQYLDGPEPSVDVFQPSNKDSFSLGLQLKKILGLFTSQQWKHLSNEFLKAQQEKRHSWFKAGGTIKKFRAGLSIFSPIPKSPSFPLIQDTVLKGKLAVPELRVTRLMNRSISCTMKNPKGELFSYPPNSQSVAVPTSRPPAQITTKQLIELFFSSQAGGHCKNIPTLEYGFLVQIMKYSEQRIPTLNEYCVVCDEQHVFQNGSMLKPAVCTRELCVFSFYTLGVMSGAAEEVATGAEVVDLLVAMCRAALESPRKSIIFEPYPSVVDPNDPKTLAFNPKKKNYERLQKALDSVMSIREMTQGSYLEIKKQMDRLDPLAHPLLQWIISSNRSHIVKLPLSRQLKFMHTSHQFLLLSSPPAKEARFRTAKKLYGSTFAFHGSHIENWHSILRNGLVNASYTKLQSRPIQSRFLQSRNLNCIALCEVITSKDLQKHGNIWVCPVSDHVCTRFFFVYEDGQVGDANINTQEPKIQKEIMRVIGTQIYSG</sequence>
<dbReference type="GO" id="GO:0003950">
    <property type="term" value="F:NAD+ poly-ADP-ribosyltransferase activity"/>
    <property type="evidence" value="ECO:0007669"/>
    <property type="project" value="InterPro"/>
</dbReference>
<evidence type="ECO:0000256" key="4">
    <source>
        <dbReference type="ARBA" id="ARBA00022765"/>
    </source>
</evidence>
<organism evidence="9 10">
    <name type="scientific">Paramormyrops kingsleyae</name>
    <dbReference type="NCBI Taxonomy" id="1676925"/>
    <lineage>
        <taxon>Eukaryota</taxon>
        <taxon>Metazoa</taxon>
        <taxon>Chordata</taxon>
        <taxon>Craniata</taxon>
        <taxon>Vertebrata</taxon>
        <taxon>Euteleostomi</taxon>
        <taxon>Actinopterygii</taxon>
        <taxon>Neopterygii</taxon>
        <taxon>Teleostei</taxon>
        <taxon>Osteoglossocephala</taxon>
        <taxon>Osteoglossomorpha</taxon>
        <taxon>Osteoglossiformes</taxon>
        <taxon>Mormyridae</taxon>
        <taxon>Paramormyrops</taxon>
    </lineage>
</organism>
<dbReference type="AlphaFoldDB" id="A0A3B3RL59"/>
<dbReference type="InterPro" id="IPR051838">
    <property type="entry name" value="ARTD_PARP"/>
</dbReference>
<evidence type="ECO:0000256" key="5">
    <source>
        <dbReference type="ARBA" id="ARBA00023027"/>
    </source>
</evidence>
<evidence type="ECO:0000313" key="10">
    <source>
        <dbReference type="Proteomes" id="UP000261540"/>
    </source>
</evidence>
<dbReference type="GeneTree" id="ENSGT00950000183129"/>
<accession>A0A3B3RL59</accession>
<evidence type="ECO:0000256" key="2">
    <source>
        <dbReference type="ARBA" id="ARBA00022679"/>
    </source>
</evidence>
<keyword evidence="2" id="KW-0808">Transferase</keyword>
<dbReference type="InterPro" id="IPR012317">
    <property type="entry name" value="Poly(ADP-ribose)pol_cat_dom"/>
</dbReference>
<dbReference type="PROSITE" id="PS51059">
    <property type="entry name" value="PARP_CATALYTIC"/>
    <property type="match status" value="1"/>
</dbReference>
<evidence type="ECO:0000256" key="3">
    <source>
        <dbReference type="ARBA" id="ARBA00022695"/>
    </source>
</evidence>
<keyword evidence="5" id="KW-0520">NAD</keyword>
<keyword evidence="1" id="KW-0328">Glycosyltransferase</keyword>
<evidence type="ECO:0000313" key="9">
    <source>
        <dbReference type="Ensembl" id="ENSPKIP00000018565.1"/>
    </source>
</evidence>
<reference evidence="9" key="2">
    <citation type="submission" date="2025-09" db="UniProtKB">
        <authorList>
            <consortium name="Ensembl"/>
        </authorList>
    </citation>
    <scope>IDENTIFICATION</scope>
</reference>
<comment type="similarity">
    <text evidence="6">Belongs to the ARTD/PARP family.</text>
</comment>
<protein>
    <submittedName>
        <fullName evidence="9">Poly(ADP-ribose) polymerase family member 6</fullName>
    </submittedName>
</protein>